<protein>
    <recommendedName>
        <fullName evidence="14">NB-ARC</fullName>
    </recommendedName>
</protein>
<comment type="similarity">
    <text evidence="1">Belongs to the disease resistance NB-LRR family.</text>
</comment>
<dbReference type="SUPFAM" id="SSF52540">
    <property type="entry name" value="P-loop containing nucleoside triphosphate hydrolases"/>
    <property type="match status" value="1"/>
</dbReference>
<evidence type="ECO:0000256" key="2">
    <source>
        <dbReference type="ARBA" id="ARBA00022614"/>
    </source>
</evidence>
<dbReference type="InterPro" id="IPR032675">
    <property type="entry name" value="LRR_dom_sf"/>
</dbReference>
<dbReference type="Pfam" id="PF00931">
    <property type="entry name" value="NB-ARC"/>
    <property type="match status" value="1"/>
</dbReference>
<keyword evidence="6" id="KW-0067">ATP-binding</keyword>
<keyword evidence="4" id="KW-0547">Nucleotide-binding</keyword>
<proteinExistence type="inferred from homology"/>
<dbReference type="Pfam" id="PF23598">
    <property type="entry name" value="LRR_14"/>
    <property type="match status" value="1"/>
</dbReference>
<evidence type="ECO:0008006" key="14">
    <source>
        <dbReference type="Google" id="ProtNLM"/>
    </source>
</evidence>
<dbReference type="FunFam" id="1.10.10.10:FF:000322">
    <property type="entry name" value="Probable disease resistance protein At1g63360"/>
    <property type="match status" value="1"/>
</dbReference>
<evidence type="ECO:0000256" key="6">
    <source>
        <dbReference type="ARBA" id="ARBA00022840"/>
    </source>
</evidence>
<dbReference type="InterPro" id="IPR042197">
    <property type="entry name" value="Apaf_helical"/>
</dbReference>
<dbReference type="Gene3D" id="1.10.8.430">
    <property type="entry name" value="Helical domain of apoptotic protease-activating factors"/>
    <property type="match status" value="1"/>
</dbReference>
<feature type="domain" description="NB-ARC" evidence="7">
    <location>
        <begin position="174"/>
        <end position="341"/>
    </location>
</feature>
<keyword evidence="2" id="KW-0433">Leucine-rich repeat</keyword>
<keyword evidence="13" id="KW-1185">Reference proteome</keyword>
<dbReference type="InterPro" id="IPR027417">
    <property type="entry name" value="P-loop_NTPase"/>
</dbReference>
<dbReference type="Pfam" id="PF23247">
    <property type="entry name" value="LRR_RPS2"/>
    <property type="match status" value="1"/>
</dbReference>
<dbReference type="GO" id="GO:0051607">
    <property type="term" value="P:defense response to virus"/>
    <property type="evidence" value="ECO:0007669"/>
    <property type="project" value="UniProtKB-ARBA"/>
</dbReference>
<dbReference type="Gene3D" id="3.80.10.10">
    <property type="entry name" value="Ribonuclease Inhibitor"/>
    <property type="match status" value="3"/>
</dbReference>
<accession>A0AA35UPG7</accession>
<organism evidence="12 13">
    <name type="scientific">Lactuca saligna</name>
    <name type="common">Willowleaf lettuce</name>
    <dbReference type="NCBI Taxonomy" id="75948"/>
    <lineage>
        <taxon>Eukaryota</taxon>
        <taxon>Viridiplantae</taxon>
        <taxon>Streptophyta</taxon>
        <taxon>Embryophyta</taxon>
        <taxon>Tracheophyta</taxon>
        <taxon>Spermatophyta</taxon>
        <taxon>Magnoliopsida</taxon>
        <taxon>eudicotyledons</taxon>
        <taxon>Gunneridae</taxon>
        <taxon>Pentapetalae</taxon>
        <taxon>asterids</taxon>
        <taxon>campanulids</taxon>
        <taxon>Asterales</taxon>
        <taxon>Asteraceae</taxon>
        <taxon>Cichorioideae</taxon>
        <taxon>Cichorieae</taxon>
        <taxon>Lactucinae</taxon>
        <taxon>Lactuca</taxon>
    </lineage>
</organism>
<dbReference type="SUPFAM" id="SSF52058">
    <property type="entry name" value="L domain-like"/>
    <property type="match status" value="2"/>
</dbReference>
<dbReference type="GO" id="GO:0043531">
    <property type="term" value="F:ADP binding"/>
    <property type="evidence" value="ECO:0007669"/>
    <property type="project" value="InterPro"/>
</dbReference>
<dbReference type="Pfam" id="PF18052">
    <property type="entry name" value="Rx_N"/>
    <property type="match status" value="1"/>
</dbReference>
<dbReference type="PANTHER" id="PTHR36766:SF61">
    <property type="entry name" value="NB-ARC DOMAIN DISEASE RESISTANCE PROTEIN"/>
    <property type="match status" value="1"/>
</dbReference>
<evidence type="ECO:0000256" key="3">
    <source>
        <dbReference type="ARBA" id="ARBA00022737"/>
    </source>
</evidence>
<evidence type="ECO:0000259" key="10">
    <source>
        <dbReference type="Pfam" id="PF23559"/>
    </source>
</evidence>
<evidence type="ECO:0000256" key="1">
    <source>
        <dbReference type="ARBA" id="ARBA00008894"/>
    </source>
</evidence>
<reference evidence="12" key="1">
    <citation type="submission" date="2023-04" db="EMBL/GenBank/DDBJ databases">
        <authorList>
            <person name="Vijverberg K."/>
            <person name="Xiong W."/>
            <person name="Schranz E."/>
        </authorList>
    </citation>
    <scope>NUCLEOTIDE SEQUENCE</scope>
</reference>
<name>A0AA35UPG7_LACSI</name>
<dbReference type="GO" id="GO:0005524">
    <property type="term" value="F:ATP binding"/>
    <property type="evidence" value="ECO:0007669"/>
    <property type="project" value="UniProtKB-KW"/>
</dbReference>
<evidence type="ECO:0000259" key="11">
    <source>
        <dbReference type="Pfam" id="PF23598"/>
    </source>
</evidence>
<dbReference type="Gene3D" id="3.40.50.300">
    <property type="entry name" value="P-loop containing nucleotide triphosphate hydrolases"/>
    <property type="match status" value="1"/>
</dbReference>
<keyword evidence="3" id="KW-0677">Repeat</keyword>
<dbReference type="Proteomes" id="UP001177003">
    <property type="component" value="Chromosome 0"/>
</dbReference>
<gene>
    <name evidence="12" type="ORF">LSALG_LOCUS2139</name>
</gene>
<evidence type="ECO:0000259" key="9">
    <source>
        <dbReference type="Pfam" id="PF23247"/>
    </source>
</evidence>
<evidence type="ECO:0000313" key="13">
    <source>
        <dbReference type="Proteomes" id="UP001177003"/>
    </source>
</evidence>
<dbReference type="PRINTS" id="PR00364">
    <property type="entry name" value="DISEASERSIST"/>
</dbReference>
<dbReference type="FunFam" id="3.40.50.300:FF:001091">
    <property type="entry name" value="Probable disease resistance protein At1g61300"/>
    <property type="match status" value="1"/>
</dbReference>
<feature type="domain" description="Disease resistance protein winged helix" evidence="10">
    <location>
        <begin position="428"/>
        <end position="496"/>
    </location>
</feature>
<dbReference type="InterPro" id="IPR055414">
    <property type="entry name" value="LRR_R13L4/SHOC2-like"/>
</dbReference>
<dbReference type="PANTHER" id="PTHR36766">
    <property type="entry name" value="PLANT BROAD-SPECTRUM MILDEW RESISTANCE PROTEIN RPW8"/>
    <property type="match status" value="1"/>
</dbReference>
<evidence type="ECO:0000259" key="7">
    <source>
        <dbReference type="Pfam" id="PF00931"/>
    </source>
</evidence>
<dbReference type="Pfam" id="PF23559">
    <property type="entry name" value="WHD_DRP"/>
    <property type="match status" value="1"/>
</dbReference>
<dbReference type="InterPro" id="IPR057135">
    <property type="entry name" value="At4g27190-like_LRR"/>
</dbReference>
<dbReference type="InterPro" id="IPR058922">
    <property type="entry name" value="WHD_DRP"/>
</dbReference>
<dbReference type="InterPro" id="IPR002182">
    <property type="entry name" value="NB-ARC"/>
</dbReference>
<evidence type="ECO:0000256" key="4">
    <source>
        <dbReference type="ARBA" id="ARBA00022741"/>
    </source>
</evidence>
<evidence type="ECO:0000256" key="5">
    <source>
        <dbReference type="ARBA" id="ARBA00022821"/>
    </source>
</evidence>
<evidence type="ECO:0000259" key="8">
    <source>
        <dbReference type="Pfam" id="PF18052"/>
    </source>
</evidence>
<feature type="domain" description="Disease resistance protein At4g27190-like leucine-rich repeats" evidence="9">
    <location>
        <begin position="999"/>
        <end position="1115"/>
    </location>
</feature>
<feature type="domain" description="Disease resistance N-terminal" evidence="8">
    <location>
        <begin position="9"/>
        <end position="91"/>
    </location>
</feature>
<keyword evidence="5" id="KW-0611">Plant defense</keyword>
<dbReference type="InterPro" id="IPR041118">
    <property type="entry name" value="Rx_N"/>
</dbReference>
<evidence type="ECO:0000313" key="12">
    <source>
        <dbReference type="EMBL" id="CAI9261349.1"/>
    </source>
</evidence>
<dbReference type="Gene3D" id="1.20.5.4130">
    <property type="match status" value="1"/>
</dbReference>
<feature type="domain" description="Disease resistance R13L4/SHOC-2-like LRR" evidence="11">
    <location>
        <begin position="574"/>
        <end position="886"/>
    </location>
</feature>
<sequence>MAEIVVSTFFTVVFEKLASEALKKIGRAKGIDSELKKLKRSLGQIHDLLNDASHKEITDEAVKAWLNDLQHLAYDIDDLLDDLATEAMHLELSEVSGTTTSKVRKLIPNCCSKFSLSSRMQYKLDGIGARLQELVEAKNDLGLTVVTNEKPKIIRYEACLVDASGIVGREGHKKALVQQLLGSKNESCNQNFSVVPIVGMGGVRKTTLARLLYDEKEVKDHFELMAWVCVSDEFDISSISKVIYQSVTGENKEFADLNLLQEALKQQLMKKRFLIVLDDVWSESYDDWEKLVGPFLVGAPGSKVIMTTRKEQLLRKLGYAHVDSLQGLSHKDALSLFAQHALGVDNFDLHPTLRPLGEGFVEKCDGLPLALRTLGRLLRTKTDEEAWKELLDSEIWRLGKSDEIVPALRLSYHDLSACLKLLFAYCSLFPKDYEFEKEELILLWMAEGFLHQSTSSKSMERLGVEYFEELLSRSFFQHLPGDKPLFVMHDLMNDLAISIAGDFFSRLDVEIKKKFTKKSLEKYRHIAFECDHFMGYGRFESFKGATNVRTFLALYSKRYTNQGSFSISNKIVANLVQELPLLRVLCLSYLSISEVPECVGGMKHLRYLNLCRTCIRSLPEKVCNLYNLQTLIVYRCTSLAKLPENFSKLKNLRHFDFRHTPLVTKMPLGIVELKSLRTLSKIIIEGENGFSMTNLKDLKYLQGKVSIKGLETVQSPQEVDFSEKRLTELKLEWRDVYDGSQKETPEKEVLCGLKPHSDDLIKLGIMSFGGKEFPNWIGDPSFLRLASVSIKGCKNCTSLPPLGQLPSLKKLSIFFMDEVKVVDSDSHGTGLAFPSLESLSLVHMNGWEVWLGTTFPCLQKLFISNCPNLVRISLEALPSLRDLTIHDCGHQVLTGIVRVTSSVTLFHINKIRGLTDQLWRGVIEYLGTVEEIEIEWCDEISYLWESEAMSSNVLVHLRKLAVSWCSNLESLVENHCWSNLTSLRILEVFFCPTMQCCSCPNSIQTLNITGCSSITSISFPSGAQKLKSVTINDCEKLLENVVGGADETGVLINSSMRMLESVEITDWPHLKSIIELSRFIHLTKLKITDCREMQSFPYHELPSLTVLKHLTIKNCPSINASFPCGLWPPKLRHLEIGRLNKPMTEWGPQNFPTSLVELLLIGGRTEDLSNFSQFSHLLPPSLTYLCIIEFQKLESLSTGLQHLTFLQESMIAQIWMNGVVKKAPTGGPSLPISPHSTYTEDYLPLGIAIDGLQNLSKWLLIHTIYSQGIYKAGSSQAACRLENHYVASKVDFFCL</sequence>
<dbReference type="EMBL" id="OX465086">
    <property type="protein sequence ID" value="CAI9261349.1"/>
    <property type="molecule type" value="Genomic_DNA"/>
</dbReference>